<dbReference type="OrthoDB" id="9812120at2"/>
<dbReference type="AlphaFoldDB" id="A0A1L7CSZ2"/>
<organism evidence="3 4">
    <name type="scientific">Corynebacterium frankenforstense DSM 45800</name>
    <dbReference type="NCBI Taxonomy" id="1437875"/>
    <lineage>
        <taxon>Bacteria</taxon>
        <taxon>Bacillati</taxon>
        <taxon>Actinomycetota</taxon>
        <taxon>Actinomycetes</taxon>
        <taxon>Mycobacteriales</taxon>
        <taxon>Corynebacteriaceae</taxon>
        <taxon>Corynebacterium</taxon>
    </lineage>
</organism>
<name>A0A1L7CSZ2_9CORY</name>
<gene>
    <name evidence="3" type="ORF">CFRA_06600</name>
</gene>
<accession>A0A1L7CSZ2</accession>
<evidence type="ECO:0000256" key="2">
    <source>
        <dbReference type="SAM" id="SignalP"/>
    </source>
</evidence>
<keyword evidence="2" id="KW-0732">Signal</keyword>
<feature type="compositionally biased region" description="Low complexity" evidence="1">
    <location>
        <begin position="249"/>
        <end position="262"/>
    </location>
</feature>
<reference evidence="3 4" key="1">
    <citation type="submission" date="2014-08" db="EMBL/GenBank/DDBJ databases">
        <title>Complete genome sequence of Corynebacterium frankenforstense ST18(T) (=DSM 45800(T)), isolated from raw cow milk.</title>
        <authorList>
            <person name="Ruckert C."/>
            <person name="Albersmeier A."/>
            <person name="Winkler A."/>
            <person name="Lipski A."/>
            <person name="Kalinowski J."/>
        </authorList>
    </citation>
    <scope>NUCLEOTIDE SEQUENCE [LARGE SCALE GENOMIC DNA]</scope>
    <source>
        <strain evidence="3 4">ST18</strain>
    </source>
</reference>
<dbReference type="Proteomes" id="UP000185434">
    <property type="component" value="Chromosome"/>
</dbReference>
<feature type="chain" id="PRO_5012476462" description="Lipoprotein" evidence="2">
    <location>
        <begin position="23"/>
        <end position="611"/>
    </location>
</feature>
<protein>
    <recommendedName>
        <fullName evidence="5">Lipoprotein</fullName>
    </recommendedName>
</protein>
<evidence type="ECO:0000313" key="4">
    <source>
        <dbReference type="Proteomes" id="UP000185434"/>
    </source>
</evidence>
<evidence type="ECO:0000313" key="3">
    <source>
        <dbReference type="EMBL" id="APT88976.1"/>
    </source>
</evidence>
<dbReference type="RefSeq" id="WP_075663953.1">
    <property type="nucleotide sequence ID" value="NZ_CP009247.1"/>
</dbReference>
<proteinExistence type="predicted"/>
<feature type="region of interest" description="Disordered" evidence="1">
    <location>
        <begin position="199"/>
        <end position="279"/>
    </location>
</feature>
<feature type="compositionally biased region" description="Low complexity" evidence="1">
    <location>
        <begin position="201"/>
        <end position="229"/>
    </location>
</feature>
<evidence type="ECO:0008006" key="5">
    <source>
        <dbReference type="Google" id="ProtNLM"/>
    </source>
</evidence>
<sequence>MSTNKRRLLFRATSATAAAAIAATVLTSCSDSGEGDGSDTAAATSAASVEEAAEQNRDREVDERFGDRPQVLADASGTGVESSALFFDSSESVVLAGPDVADQLRAASAAVAAHAPLLEVTPETAGEVADEIERLGASIAVTFGDVKAPDVEGLTVVRAPAGEDGLEQLTSLSFERTEVPADKGAVRALAEFDAENPQELAPGAGLENPAPAEAAPAEGEAPAADGAEGSPDAQPAEDKDENKDKSGGEAEQSGESGDAEGALPVSTPRENPPVVLATPESPAVDVANARAYGADVYVMDYPDPRVSEEASKAVAGLADRPLVALGAQFGSAERLTGAIEASARETAELPGGGHLVFPGRRMVALYGHPSGGDLGVMGERPPQESVDYVRGIVDQYQAIDEDEPVIPTFEIIATVASEFPGEDGDYSNEATIEELTPWVDAITDAGGYAVLDLQPGRGNFLDQAKRYEELLKRPNVGLALDPEWHMGPDELPAQRVGSVEAHEVDEVSEWLAQLVRDNNLPQKAFVVHQFQVQMLRDREQINTDHAELSYVLHADGHGVPEQKFDTWNVLRQGLDPVWNMAWKNFFDEDQPMFDAQQTFAVEPRPWFISYQ</sequence>
<dbReference type="PROSITE" id="PS51257">
    <property type="entry name" value="PROKAR_LIPOPROTEIN"/>
    <property type="match status" value="1"/>
</dbReference>
<keyword evidence="4" id="KW-1185">Reference proteome</keyword>
<feature type="signal peptide" evidence="2">
    <location>
        <begin position="1"/>
        <end position="22"/>
    </location>
</feature>
<dbReference type="EMBL" id="CP009247">
    <property type="protein sequence ID" value="APT88976.1"/>
    <property type="molecule type" value="Genomic_DNA"/>
</dbReference>
<feature type="compositionally biased region" description="Low complexity" evidence="1">
    <location>
        <begin position="29"/>
        <end position="50"/>
    </location>
</feature>
<evidence type="ECO:0000256" key="1">
    <source>
        <dbReference type="SAM" id="MobiDB-lite"/>
    </source>
</evidence>
<dbReference type="KEGG" id="cfk:CFRA_06600"/>
<feature type="region of interest" description="Disordered" evidence="1">
    <location>
        <begin position="29"/>
        <end position="69"/>
    </location>
</feature>
<feature type="compositionally biased region" description="Basic and acidic residues" evidence="1">
    <location>
        <begin position="54"/>
        <end position="67"/>
    </location>
</feature>
<feature type="compositionally biased region" description="Basic and acidic residues" evidence="1">
    <location>
        <begin position="236"/>
        <end position="248"/>
    </location>
</feature>
<dbReference type="STRING" id="1437875.CFRA_06600"/>